<dbReference type="InParanoid" id="E4ZYN8"/>
<evidence type="ECO:0000313" key="8">
    <source>
        <dbReference type="EMBL" id="CBX96564.1"/>
    </source>
</evidence>
<dbReference type="PANTHER" id="PTHR28280:SF1">
    <property type="entry name" value="SHUTTLING PRE-60S FACTOR ECM1"/>
    <property type="match status" value="1"/>
</dbReference>
<keyword evidence="6" id="KW-0539">Nucleus</keyword>
<dbReference type="AlphaFoldDB" id="E4ZYN8"/>
<dbReference type="OMA" id="DWEDEAM"/>
<evidence type="ECO:0000256" key="2">
    <source>
        <dbReference type="ARBA" id="ARBA00004496"/>
    </source>
</evidence>
<keyword evidence="3" id="KW-0813">Transport</keyword>
<dbReference type="RefSeq" id="XP_003840043.1">
    <property type="nucleotide sequence ID" value="XM_003839995.1"/>
</dbReference>
<dbReference type="EMBL" id="FP929129">
    <property type="protein sequence ID" value="CBX96564.1"/>
    <property type="molecule type" value="Genomic_DNA"/>
</dbReference>
<dbReference type="GO" id="GO:0000055">
    <property type="term" value="P:ribosomal large subunit export from nucleus"/>
    <property type="evidence" value="ECO:0007669"/>
    <property type="project" value="TreeGrafter"/>
</dbReference>
<comment type="subcellular location">
    <subcellularLocation>
        <location evidence="2">Cytoplasm</location>
    </subcellularLocation>
    <subcellularLocation>
        <location evidence="1">Nucleus</location>
    </subcellularLocation>
</comment>
<feature type="region of interest" description="Disordered" evidence="7">
    <location>
        <begin position="1"/>
        <end position="101"/>
    </location>
</feature>
<evidence type="ECO:0000313" key="9">
    <source>
        <dbReference type="Proteomes" id="UP000002668"/>
    </source>
</evidence>
<dbReference type="PANTHER" id="PTHR28280">
    <property type="entry name" value="SHUTTLING PRE-60S FACTOR ECM1"/>
    <property type="match status" value="1"/>
</dbReference>
<feature type="compositionally biased region" description="Basic residues" evidence="7">
    <location>
        <begin position="66"/>
        <end position="81"/>
    </location>
</feature>
<feature type="compositionally biased region" description="Polar residues" evidence="7">
    <location>
        <begin position="39"/>
        <end position="53"/>
    </location>
</feature>
<dbReference type="InterPro" id="IPR053278">
    <property type="entry name" value="Pre-60S_factor_ECM1"/>
</dbReference>
<evidence type="ECO:0000256" key="1">
    <source>
        <dbReference type="ARBA" id="ARBA00004123"/>
    </source>
</evidence>
<dbReference type="Pfam" id="PF09135">
    <property type="entry name" value="Alb1"/>
    <property type="match status" value="1"/>
</dbReference>
<evidence type="ECO:0000256" key="6">
    <source>
        <dbReference type="ARBA" id="ARBA00023242"/>
    </source>
</evidence>
<dbReference type="Proteomes" id="UP000002668">
    <property type="component" value="Genome"/>
</dbReference>
<evidence type="ECO:0000256" key="3">
    <source>
        <dbReference type="ARBA" id="ARBA00022448"/>
    </source>
</evidence>
<gene>
    <name evidence="8" type="ORF">LEMA_P108290.1</name>
</gene>
<proteinExistence type="predicted"/>
<keyword evidence="4" id="KW-0963">Cytoplasm</keyword>
<evidence type="ECO:0000256" key="5">
    <source>
        <dbReference type="ARBA" id="ARBA00022517"/>
    </source>
</evidence>
<evidence type="ECO:0000256" key="7">
    <source>
        <dbReference type="SAM" id="MobiDB-lite"/>
    </source>
</evidence>
<reference evidence="9" key="1">
    <citation type="journal article" date="2011" name="Nat. Commun.">
        <title>Effector diversification within compartments of the Leptosphaeria maculans genome affected by Repeat-Induced Point mutations.</title>
        <authorList>
            <person name="Rouxel T."/>
            <person name="Grandaubert J."/>
            <person name="Hane J.K."/>
            <person name="Hoede C."/>
            <person name="van de Wouw A.P."/>
            <person name="Couloux A."/>
            <person name="Dominguez V."/>
            <person name="Anthouard V."/>
            <person name="Bally P."/>
            <person name="Bourras S."/>
            <person name="Cozijnsen A.J."/>
            <person name="Ciuffetti L.M."/>
            <person name="Degrave A."/>
            <person name="Dilmaghani A."/>
            <person name="Duret L."/>
            <person name="Fudal I."/>
            <person name="Goodwin S.B."/>
            <person name="Gout L."/>
            <person name="Glaser N."/>
            <person name="Linglin J."/>
            <person name="Kema G.H.J."/>
            <person name="Lapalu N."/>
            <person name="Lawrence C.B."/>
            <person name="May K."/>
            <person name="Meyer M."/>
            <person name="Ollivier B."/>
            <person name="Poulain J."/>
            <person name="Schoch C.L."/>
            <person name="Simon A."/>
            <person name="Spatafora J.W."/>
            <person name="Stachowiak A."/>
            <person name="Turgeon B.G."/>
            <person name="Tyler B.M."/>
            <person name="Vincent D."/>
            <person name="Weissenbach J."/>
            <person name="Amselem J."/>
            <person name="Quesneville H."/>
            <person name="Oliver R.P."/>
            <person name="Wincker P."/>
            <person name="Balesdent M.-H."/>
            <person name="Howlett B.J."/>
        </authorList>
    </citation>
    <scope>NUCLEOTIDE SEQUENCE [LARGE SCALE GENOMIC DNA]</scope>
    <source>
        <strain evidence="9">JN3 / isolate v23.1.3 / race Av1-4-5-6-7-8</strain>
    </source>
</reference>
<accession>E4ZYN8</accession>
<dbReference type="GO" id="GO:0030687">
    <property type="term" value="C:preribosome, large subunit precursor"/>
    <property type="evidence" value="ECO:0007669"/>
    <property type="project" value="TreeGrafter"/>
</dbReference>
<sequence length="193" mass="20956">MAKTAKVKKRQVTVHSRAARRAASPSLNLDKSAKPPTQPTRDSASPSRPSSLNPHALAAKDAGIIKKQKKGNLTRAQRLRQQKGLERAAENMDKLEVKRNKSLGRERKVKERAKGWEDVNDDGVKVGRKKGRKEVDVGLEDAGGWVDEDMDEVDVGAGVDAVVQDGEVKGDGQQVDVAVEKSTVMSVGDDELL</sequence>
<organism evidence="9">
    <name type="scientific">Leptosphaeria maculans (strain JN3 / isolate v23.1.3 / race Av1-4-5-6-7-8)</name>
    <name type="common">Blackleg fungus</name>
    <name type="synonym">Phoma lingam</name>
    <dbReference type="NCBI Taxonomy" id="985895"/>
    <lineage>
        <taxon>Eukaryota</taxon>
        <taxon>Fungi</taxon>
        <taxon>Dikarya</taxon>
        <taxon>Ascomycota</taxon>
        <taxon>Pezizomycotina</taxon>
        <taxon>Dothideomycetes</taxon>
        <taxon>Pleosporomycetidae</taxon>
        <taxon>Pleosporales</taxon>
        <taxon>Pleosporineae</taxon>
        <taxon>Leptosphaeriaceae</taxon>
        <taxon>Plenodomus</taxon>
        <taxon>Plenodomus lingam/Leptosphaeria maculans species complex</taxon>
    </lineage>
</organism>
<dbReference type="GO" id="GO:0005730">
    <property type="term" value="C:nucleolus"/>
    <property type="evidence" value="ECO:0007669"/>
    <property type="project" value="TreeGrafter"/>
</dbReference>
<protein>
    <submittedName>
        <fullName evidence="8">Predicted protein</fullName>
    </submittedName>
</protein>
<feature type="compositionally biased region" description="Basic residues" evidence="7">
    <location>
        <begin position="1"/>
        <end position="20"/>
    </location>
</feature>
<dbReference type="VEuPathDB" id="FungiDB:LEMA_P108290.1"/>
<name>E4ZYN8_LEPMJ</name>
<keyword evidence="9" id="KW-1185">Reference proteome</keyword>
<dbReference type="GO" id="GO:0005737">
    <property type="term" value="C:cytoplasm"/>
    <property type="evidence" value="ECO:0007669"/>
    <property type="project" value="UniProtKB-SubCell"/>
</dbReference>
<dbReference type="InterPro" id="IPR022784">
    <property type="entry name" value="Ribosome_bgen_Alb1"/>
</dbReference>
<dbReference type="GeneID" id="13290036"/>
<evidence type="ECO:0000256" key="4">
    <source>
        <dbReference type="ARBA" id="ARBA00022490"/>
    </source>
</evidence>
<dbReference type="OrthoDB" id="5304887at2759"/>
<keyword evidence="5" id="KW-0690">Ribosome biogenesis</keyword>
<feature type="compositionally biased region" description="Basic and acidic residues" evidence="7">
    <location>
        <begin position="83"/>
        <end position="101"/>
    </location>
</feature>
<dbReference type="HOGENOM" id="CLU_085138_1_0_1"/>
<dbReference type="eggNOG" id="ENOG502SC3P">
    <property type="taxonomic scope" value="Eukaryota"/>
</dbReference>